<dbReference type="PANTHER" id="PTHR24559">
    <property type="entry name" value="TRANSPOSON TY3-I GAG-POL POLYPROTEIN"/>
    <property type="match status" value="1"/>
</dbReference>
<comment type="caution">
    <text evidence="9">The sequence shown here is derived from an EMBL/GenBank/DDBJ whole genome shotgun (WGS) entry which is preliminary data.</text>
</comment>
<dbReference type="Gene3D" id="3.30.70.270">
    <property type="match status" value="1"/>
</dbReference>
<feature type="region of interest" description="Disordered" evidence="7">
    <location>
        <begin position="246"/>
        <end position="267"/>
    </location>
</feature>
<evidence type="ECO:0000256" key="3">
    <source>
        <dbReference type="ARBA" id="ARBA00022722"/>
    </source>
</evidence>
<dbReference type="InterPro" id="IPR043502">
    <property type="entry name" value="DNA/RNA_pol_sf"/>
</dbReference>
<evidence type="ECO:0000256" key="6">
    <source>
        <dbReference type="ARBA" id="ARBA00022918"/>
    </source>
</evidence>
<keyword evidence="4" id="KW-0255">Endonuclease</keyword>
<feature type="region of interest" description="Disordered" evidence="7">
    <location>
        <begin position="211"/>
        <end position="233"/>
    </location>
</feature>
<organism evidence="9">
    <name type="scientific">Tanacetum cinerariifolium</name>
    <name type="common">Dalmatian daisy</name>
    <name type="synonym">Chrysanthemum cinerariifolium</name>
    <dbReference type="NCBI Taxonomy" id="118510"/>
    <lineage>
        <taxon>Eukaryota</taxon>
        <taxon>Viridiplantae</taxon>
        <taxon>Streptophyta</taxon>
        <taxon>Embryophyta</taxon>
        <taxon>Tracheophyta</taxon>
        <taxon>Spermatophyta</taxon>
        <taxon>Magnoliopsida</taxon>
        <taxon>eudicotyledons</taxon>
        <taxon>Gunneridae</taxon>
        <taxon>Pentapetalae</taxon>
        <taxon>asterids</taxon>
        <taxon>campanulids</taxon>
        <taxon>Asterales</taxon>
        <taxon>Asteraceae</taxon>
        <taxon>Asteroideae</taxon>
        <taxon>Anthemideae</taxon>
        <taxon>Anthemidinae</taxon>
        <taxon>Tanacetum</taxon>
    </lineage>
</organism>
<feature type="compositionally biased region" description="Basic and acidic residues" evidence="7">
    <location>
        <begin position="246"/>
        <end position="256"/>
    </location>
</feature>
<dbReference type="GO" id="GO:0003964">
    <property type="term" value="F:RNA-directed DNA polymerase activity"/>
    <property type="evidence" value="ECO:0007669"/>
    <property type="project" value="UniProtKB-KW"/>
</dbReference>
<feature type="region of interest" description="Disordered" evidence="7">
    <location>
        <begin position="1"/>
        <end position="31"/>
    </location>
</feature>
<evidence type="ECO:0000256" key="1">
    <source>
        <dbReference type="ARBA" id="ARBA00022679"/>
    </source>
</evidence>
<dbReference type="GO" id="GO:0016787">
    <property type="term" value="F:hydrolase activity"/>
    <property type="evidence" value="ECO:0007669"/>
    <property type="project" value="UniProtKB-KW"/>
</dbReference>
<reference evidence="9" key="1">
    <citation type="journal article" date="2019" name="Sci. Rep.">
        <title>Draft genome of Tanacetum cinerariifolium, the natural source of mosquito coil.</title>
        <authorList>
            <person name="Yamashiro T."/>
            <person name="Shiraishi A."/>
            <person name="Satake H."/>
            <person name="Nakayama K."/>
        </authorList>
    </citation>
    <scope>NUCLEOTIDE SEQUENCE</scope>
</reference>
<evidence type="ECO:0000256" key="5">
    <source>
        <dbReference type="ARBA" id="ARBA00022801"/>
    </source>
</evidence>
<feature type="compositionally biased region" description="Gly residues" evidence="7">
    <location>
        <begin position="368"/>
        <end position="384"/>
    </location>
</feature>
<dbReference type="InterPro" id="IPR043128">
    <property type="entry name" value="Rev_trsase/Diguanyl_cyclase"/>
</dbReference>
<dbReference type="AlphaFoldDB" id="A0A6L2K1P5"/>
<dbReference type="GO" id="GO:0004519">
    <property type="term" value="F:endonuclease activity"/>
    <property type="evidence" value="ECO:0007669"/>
    <property type="project" value="UniProtKB-KW"/>
</dbReference>
<feature type="region of interest" description="Disordered" evidence="7">
    <location>
        <begin position="343"/>
        <end position="384"/>
    </location>
</feature>
<accession>A0A6L2K1P5</accession>
<feature type="compositionally biased region" description="Basic and acidic residues" evidence="7">
    <location>
        <begin position="435"/>
        <end position="448"/>
    </location>
</feature>
<proteinExistence type="predicted"/>
<dbReference type="SUPFAM" id="SSF56672">
    <property type="entry name" value="DNA/RNA polymerases"/>
    <property type="match status" value="1"/>
</dbReference>
<keyword evidence="5" id="KW-0378">Hydrolase</keyword>
<keyword evidence="3" id="KW-0540">Nuclease</keyword>
<evidence type="ECO:0000256" key="2">
    <source>
        <dbReference type="ARBA" id="ARBA00022695"/>
    </source>
</evidence>
<feature type="region of interest" description="Disordered" evidence="7">
    <location>
        <begin position="71"/>
        <end position="143"/>
    </location>
</feature>
<feature type="domain" description="Reverse transcriptase RNase H-like" evidence="8">
    <location>
        <begin position="637"/>
        <end position="701"/>
    </location>
</feature>
<name>A0A6L2K1P5_TANCI</name>
<dbReference type="Pfam" id="PF17917">
    <property type="entry name" value="RT_RNaseH"/>
    <property type="match status" value="1"/>
</dbReference>
<feature type="region of interest" description="Disordered" evidence="7">
    <location>
        <begin position="435"/>
        <end position="460"/>
    </location>
</feature>
<evidence type="ECO:0000256" key="7">
    <source>
        <dbReference type="SAM" id="MobiDB-lite"/>
    </source>
</evidence>
<feature type="compositionally biased region" description="Polar residues" evidence="7">
    <location>
        <begin position="1"/>
        <end position="15"/>
    </location>
</feature>
<dbReference type="InterPro" id="IPR053134">
    <property type="entry name" value="RNA-dir_DNA_polymerase"/>
</dbReference>
<keyword evidence="2" id="KW-0548">Nucleotidyltransferase</keyword>
<gene>
    <name evidence="9" type="ORF">Tci_015269</name>
</gene>
<sequence length="762" mass="86338">MMNNVTPPDTYSVQAPSRVSSDSSEDRVGTPAGRVILFGTIPTTIPDTTLVITLPTTQTDTIMIPTETPIIEPTIPLSPDYTPASPDYSPASEAKSDPSEDLSSGHIPPLPVVSPFLSSNDDTIDSDTPDTPPSPTHGTPLTKITASTQRLPVIPRHRVMILAPGQPNPHGLLYRYHPNGPIHIMTARKRVGPLPVQQLAVRHFVDHSSSRHSLLDHSSTDLPSTSAGPSRKRHRSLMKFADVEVGPRETRDERVTHPTMPEDIPEPTQVGSVQVTYETLGDLVQRFHDHTQAIPIHRVQYRLVMTFVKMSITRSRASMTHEEVEELVARRVAEEMEAHEAARNLETLNENEYEQEVKNEGNENEGNRGNGNGDNRGNKNGGNRGLRVHFSRLLEVALTWWNSHKRTIGVDATYAMKWARLMKLMTEAYAARSAENKRRMESNPRDNHGQQPPFKRQNTIRQNVARAYTAGSNKRKGFDVIIGMDWLAKYHVLIVCDEKVIRVPYEDEAEDKLEEKRLEDVLIVREFPEVFPEDLHGLPRARQVKFQIDLVPGVALVAQAPYRLAPAKMQELSTQLQELSDRGFIRPSSSPWGAPVLVREEDIPKTAFRTRYGHYEFQVMPFDLTNALAVFMELMNQVHEKNYTTHDLELGAVVFALKMWRHYLYDTKCVVLTDHKSLQHILDQKELNTRQRCWLDLLSDYDCEIRYYPKKANVVADALSQKERSKPLRVQALVMTIGLNLPKQILSAEGRELHQRRSARHD</sequence>
<keyword evidence="6 9" id="KW-0695">RNA-directed DNA polymerase</keyword>
<evidence type="ECO:0000256" key="4">
    <source>
        <dbReference type="ARBA" id="ARBA00022759"/>
    </source>
</evidence>
<protein>
    <submittedName>
        <fullName evidence="9">Reverse transcriptase domain-containing protein</fullName>
    </submittedName>
</protein>
<evidence type="ECO:0000259" key="8">
    <source>
        <dbReference type="Pfam" id="PF17917"/>
    </source>
</evidence>
<dbReference type="Pfam" id="PF08284">
    <property type="entry name" value="RVP_2"/>
    <property type="match status" value="1"/>
</dbReference>
<dbReference type="PANTHER" id="PTHR24559:SF444">
    <property type="entry name" value="REVERSE TRANSCRIPTASE DOMAIN-CONTAINING PROTEIN"/>
    <property type="match status" value="1"/>
</dbReference>
<dbReference type="CDD" id="cd09274">
    <property type="entry name" value="RNase_HI_RT_Ty3"/>
    <property type="match status" value="1"/>
</dbReference>
<dbReference type="EMBL" id="BKCJ010001688">
    <property type="protein sequence ID" value="GEU43291.1"/>
    <property type="molecule type" value="Genomic_DNA"/>
</dbReference>
<evidence type="ECO:0000313" key="9">
    <source>
        <dbReference type="EMBL" id="GEU43291.1"/>
    </source>
</evidence>
<keyword evidence="1" id="KW-0808">Transferase</keyword>
<dbReference type="Gene3D" id="3.10.10.10">
    <property type="entry name" value="HIV Type 1 Reverse Transcriptase, subunit A, domain 1"/>
    <property type="match status" value="2"/>
</dbReference>
<dbReference type="InterPro" id="IPR041373">
    <property type="entry name" value="RT_RNaseH"/>
</dbReference>